<comment type="caution">
    <text evidence="1">The sequence shown here is derived from an EMBL/GenBank/DDBJ whole genome shotgun (WGS) entry which is preliminary data.</text>
</comment>
<dbReference type="AlphaFoldDB" id="A0A9X4ASS4"/>
<name>A0A9X4ASS4_9BACT</name>
<accession>A0A9X4ASS4</accession>
<dbReference type="RefSeq" id="WP_272423450.1">
    <property type="nucleotide sequence ID" value="NZ_JAGTJJ010000013.1"/>
</dbReference>
<proteinExistence type="predicted"/>
<keyword evidence="2" id="KW-1185">Reference proteome</keyword>
<evidence type="ECO:0000313" key="2">
    <source>
        <dbReference type="Proteomes" id="UP001151081"/>
    </source>
</evidence>
<sequence>MSVTIERVMQSYDPRNPLTRGEVRTLLRDSYFVAGNAGPAGHAEEHIDGGDEGRFDREAGYVAREAHSVFIDEDDAVTGLYLAIGSAAGRYAMRRLQNGQWQGAAIHVAALHATRMRVYEQNPLFGLLHVEADCRSITAVIRLHGHLIRRLHVQTVFPRDDASVLSRQGANVDSVASQTPNGETVSFAGNARVGGAGGGGGDYGLARLFR</sequence>
<organism evidence="1 2">
    <name type="scientific">Polyangium jinanense</name>
    <dbReference type="NCBI Taxonomy" id="2829994"/>
    <lineage>
        <taxon>Bacteria</taxon>
        <taxon>Pseudomonadati</taxon>
        <taxon>Myxococcota</taxon>
        <taxon>Polyangia</taxon>
        <taxon>Polyangiales</taxon>
        <taxon>Polyangiaceae</taxon>
        <taxon>Polyangium</taxon>
    </lineage>
</organism>
<gene>
    <name evidence="1" type="ORF">KEG57_23195</name>
</gene>
<evidence type="ECO:0000313" key="1">
    <source>
        <dbReference type="EMBL" id="MDC3983434.1"/>
    </source>
</evidence>
<reference evidence="1 2" key="1">
    <citation type="submission" date="2021-04" db="EMBL/GenBank/DDBJ databases">
        <title>Genome analysis of Polyangium sp.</title>
        <authorList>
            <person name="Li Y."/>
            <person name="Wang J."/>
        </authorList>
    </citation>
    <scope>NUCLEOTIDE SEQUENCE [LARGE SCALE GENOMIC DNA]</scope>
    <source>
        <strain evidence="1 2">SDU14</strain>
    </source>
</reference>
<dbReference type="Proteomes" id="UP001151081">
    <property type="component" value="Unassembled WGS sequence"/>
</dbReference>
<dbReference type="EMBL" id="JAGTJJ010000013">
    <property type="protein sequence ID" value="MDC3983434.1"/>
    <property type="molecule type" value="Genomic_DNA"/>
</dbReference>
<protein>
    <submittedName>
        <fullName evidence="1">Uncharacterized protein</fullName>
    </submittedName>
</protein>